<dbReference type="AlphaFoldDB" id="A0A2N9K7Y5"/>
<feature type="transmembrane region" description="Helical" evidence="1">
    <location>
        <begin position="233"/>
        <end position="253"/>
    </location>
</feature>
<feature type="transmembrane region" description="Helical" evidence="1">
    <location>
        <begin position="618"/>
        <end position="636"/>
    </location>
</feature>
<feature type="transmembrane region" description="Helical" evidence="1">
    <location>
        <begin position="52"/>
        <end position="69"/>
    </location>
</feature>
<feature type="transmembrane region" description="Helical" evidence="1">
    <location>
        <begin position="265"/>
        <end position="283"/>
    </location>
</feature>
<organism evidence="3 4">
    <name type="scientific">Leuconostoc suionicum</name>
    <dbReference type="NCBI Taxonomy" id="1511761"/>
    <lineage>
        <taxon>Bacteria</taxon>
        <taxon>Bacillati</taxon>
        <taxon>Bacillota</taxon>
        <taxon>Bacilli</taxon>
        <taxon>Lactobacillales</taxon>
        <taxon>Lactobacillaceae</taxon>
        <taxon>Leuconostoc</taxon>
    </lineage>
</organism>
<feature type="transmembrane region" description="Helical" evidence="1">
    <location>
        <begin position="81"/>
        <end position="102"/>
    </location>
</feature>
<evidence type="ECO:0000313" key="5">
    <source>
        <dbReference type="Proteomes" id="UP000239237"/>
    </source>
</evidence>
<feature type="transmembrane region" description="Helical" evidence="1">
    <location>
        <begin position="595"/>
        <end position="612"/>
    </location>
</feature>
<evidence type="ECO:0000256" key="1">
    <source>
        <dbReference type="SAM" id="Phobius"/>
    </source>
</evidence>
<dbReference type="EMBL" id="OKQU01000001">
    <property type="protein sequence ID" value="SPE06431.1"/>
    <property type="molecule type" value="Genomic_DNA"/>
</dbReference>
<evidence type="ECO:0000313" key="2">
    <source>
        <dbReference type="EMBL" id="SPD91206.1"/>
    </source>
</evidence>
<dbReference type="EMBL" id="OKQR01000001">
    <property type="protein sequence ID" value="SPD91206.1"/>
    <property type="molecule type" value="Genomic_DNA"/>
</dbReference>
<reference evidence="3 4" key="2">
    <citation type="submission" date="2018-02" db="EMBL/GenBank/DDBJ databases">
        <authorList>
            <person name="Cohen D.B."/>
            <person name="Kent A.D."/>
        </authorList>
    </citation>
    <scope>NUCLEOTIDE SEQUENCE [LARGE SCALE GENOMIC DNA]</scope>
    <source>
        <strain evidence="3 4">CECT 9216</strain>
    </source>
</reference>
<feature type="transmembrane region" description="Helical" evidence="1">
    <location>
        <begin position="15"/>
        <end position="32"/>
    </location>
</feature>
<feature type="transmembrane region" description="Helical" evidence="1">
    <location>
        <begin position="362"/>
        <end position="381"/>
    </location>
</feature>
<reference evidence="2 5" key="1">
    <citation type="submission" date="2018-02" db="EMBL/GenBank/DDBJ databases">
        <authorList>
            <person name="Rodrigo-Torres L."/>
            <person name="Arahal R. D."/>
            <person name="Lucena T."/>
        </authorList>
    </citation>
    <scope>NUCLEOTIDE SEQUENCE [LARGE SCALE GENOMIC DNA]</scope>
    <source>
        <strain evidence="2 5">CECT 8486</strain>
    </source>
</reference>
<dbReference type="InterPro" id="IPR046062">
    <property type="entry name" value="DUF6020"/>
</dbReference>
<evidence type="ECO:0008006" key="6">
    <source>
        <dbReference type="Google" id="ProtNLM"/>
    </source>
</evidence>
<sequence length="647" mass="74010">MQMKKLKSIQMNKKVINYAFCFISYLALGIAYPSTSFETLSSRIHARFSVSAYESLLAMIIIVLLVLFQNKIKLDIFKKSYWPYWLLGSILSIFYVITMSVYRAPSDNITYIPSLMGKTNLLITLVALCGFAFIFTNFGIFLGQVISKLKVSQFYINYWYIVIGLGLIWIIQIFPLFPGMVSWDGYRQFLEFFHTHVAELDFTYYPTNHHPWFSTLVFGSLFSIGKKIAGPNFGLFLIVLVQIIVSSLVYAKVVRFIGECWGKKAAVVTFIFYASPFVAFWQVTIEKTPLFLAFTTMFVLCYAKILVANLKTELPVILYVQLIVSGILMSLFRNDGSYVVILSLFVLLIVQVIRNKRIPRQLIIGLAVILSVYVGWNKVALPAMNVVSGSTAEVISLPMRQLSAVVINHPESLSKKDLATINKITPVKEIKNHFNFNNADDLKSLYPVDSFLRSSYEIKQLKLGHLKKEATPKIKKQTGQYLMVWFKQLLKHPKTYIVTFFAADSSFLNPVLDSNPDSRGIMYGNEYMKYNTFLQPSWYPEIHHWFSDATRKYIKWPNTVFSLPIIRTILQPAFALWAVLFSFAYCLYKKSYSALIFIPIGLLAIVPLLSPVNGMERYMLPAIYTLPLLLAVIVNVNKESKKNEESI</sequence>
<keyword evidence="1" id="KW-0812">Transmembrane</keyword>
<gene>
    <name evidence="2" type="ORF">LES8486_00177</name>
    <name evidence="3" type="ORF">LES9216_00324</name>
</gene>
<feature type="transmembrane region" description="Helical" evidence="1">
    <location>
        <begin position="122"/>
        <end position="146"/>
    </location>
</feature>
<keyword evidence="1" id="KW-1133">Transmembrane helix</keyword>
<keyword evidence="5" id="KW-1185">Reference proteome</keyword>
<name>A0A2N9K7Y5_9LACO</name>
<feature type="transmembrane region" description="Helical" evidence="1">
    <location>
        <begin position="314"/>
        <end position="332"/>
    </location>
</feature>
<accession>A0A2N9K7Y5</accession>
<evidence type="ECO:0000313" key="4">
    <source>
        <dbReference type="Proteomes" id="UP000237923"/>
    </source>
</evidence>
<feature type="transmembrane region" description="Helical" evidence="1">
    <location>
        <begin position="158"/>
        <end position="177"/>
    </location>
</feature>
<feature type="transmembrane region" description="Helical" evidence="1">
    <location>
        <begin position="338"/>
        <end position="355"/>
    </location>
</feature>
<dbReference type="Proteomes" id="UP000239237">
    <property type="component" value="Unassembled WGS sequence"/>
</dbReference>
<feature type="transmembrane region" description="Helical" evidence="1">
    <location>
        <begin position="569"/>
        <end position="588"/>
    </location>
</feature>
<feature type="transmembrane region" description="Helical" evidence="1">
    <location>
        <begin position="289"/>
        <end position="307"/>
    </location>
</feature>
<proteinExistence type="predicted"/>
<dbReference type="Proteomes" id="UP000237923">
    <property type="component" value="Unassembled WGS sequence"/>
</dbReference>
<evidence type="ECO:0000313" key="3">
    <source>
        <dbReference type="EMBL" id="SPE06431.1"/>
    </source>
</evidence>
<dbReference type="Pfam" id="PF19484">
    <property type="entry name" value="DUF6020"/>
    <property type="match status" value="1"/>
</dbReference>
<protein>
    <recommendedName>
        <fullName evidence="6">Glycosyltransferase RgtA/B/C/D-like domain-containing protein</fullName>
    </recommendedName>
</protein>
<keyword evidence="1" id="KW-0472">Membrane</keyword>